<dbReference type="Gene3D" id="1.10.443.10">
    <property type="entry name" value="Intergrase catalytic core"/>
    <property type="match status" value="1"/>
</dbReference>
<dbReference type="Proteomes" id="UP000515756">
    <property type="component" value="Chromosome"/>
</dbReference>
<dbReference type="EMBL" id="AP021927">
    <property type="protein sequence ID" value="BBQ28863.1"/>
    <property type="molecule type" value="Genomic_DNA"/>
</dbReference>
<evidence type="ECO:0000256" key="5">
    <source>
        <dbReference type="PROSITE-ProRule" id="PRU01248"/>
    </source>
</evidence>
<dbReference type="InterPro" id="IPR010998">
    <property type="entry name" value="Integrase_recombinase_N"/>
</dbReference>
<evidence type="ECO:0000256" key="2">
    <source>
        <dbReference type="ARBA" id="ARBA00022908"/>
    </source>
</evidence>
<reference evidence="8 9" key="1">
    <citation type="submission" date="2019-12" db="EMBL/GenBank/DDBJ databases">
        <title>complete genome sequences of Aeromonas caviae str. WP2-W18-ESBL-01 isolated from wastewater treatment plant effluent.</title>
        <authorList>
            <person name="Sekizuka T."/>
            <person name="Itokawa K."/>
            <person name="Yatsu K."/>
            <person name="Inamine Y."/>
            <person name="Kuroda M."/>
        </authorList>
    </citation>
    <scope>NUCLEOTIDE SEQUENCE [LARGE SCALE GENOMIC DNA]</scope>
    <source>
        <strain evidence="8 9">WP2-W18-ESBL-01</strain>
    </source>
</reference>
<organism evidence="8 9">
    <name type="scientific">Aeromonas caviae</name>
    <name type="common">Aeromonas punctata</name>
    <dbReference type="NCBI Taxonomy" id="648"/>
    <lineage>
        <taxon>Bacteria</taxon>
        <taxon>Pseudomonadati</taxon>
        <taxon>Pseudomonadota</taxon>
        <taxon>Gammaproteobacteria</taxon>
        <taxon>Aeromonadales</taxon>
        <taxon>Aeromonadaceae</taxon>
        <taxon>Aeromonas</taxon>
    </lineage>
</organism>
<evidence type="ECO:0000313" key="8">
    <source>
        <dbReference type="EMBL" id="BBQ28863.1"/>
    </source>
</evidence>
<evidence type="ECO:0000259" key="6">
    <source>
        <dbReference type="PROSITE" id="PS51898"/>
    </source>
</evidence>
<dbReference type="InterPro" id="IPR025166">
    <property type="entry name" value="Integrase_DNA_bind_dom"/>
</dbReference>
<gene>
    <name evidence="8" type="ORF">WP2W18E01_04450</name>
</gene>
<dbReference type="Pfam" id="PF13356">
    <property type="entry name" value="Arm-DNA-bind_3"/>
    <property type="match status" value="1"/>
</dbReference>
<evidence type="ECO:0000256" key="1">
    <source>
        <dbReference type="ARBA" id="ARBA00008857"/>
    </source>
</evidence>
<accession>A0A6S4TNY3</accession>
<dbReference type="PROSITE" id="PS51900">
    <property type="entry name" value="CB"/>
    <property type="match status" value="1"/>
</dbReference>
<keyword evidence="4" id="KW-0233">DNA recombination</keyword>
<dbReference type="InterPro" id="IPR002104">
    <property type="entry name" value="Integrase_catalytic"/>
</dbReference>
<evidence type="ECO:0000256" key="4">
    <source>
        <dbReference type="ARBA" id="ARBA00023172"/>
    </source>
</evidence>
<dbReference type="CDD" id="cd00796">
    <property type="entry name" value="INT_Rci_Hp1_C"/>
    <property type="match status" value="1"/>
</dbReference>
<dbReference type="GO" id="GO:0006310">
    <property type="term" value="P:DNA recombination"/>
    <property type="evidence" value="ECO:0007669"/>
    <property type="project" value="UniProtKB-KW"/>
</dbReference>
<dbReference type="InterPro" id="IPR011010">
    <property type="entry name" value="DNA_brk_join_enz"/>
</dbReference>
<dbReference type="Gene3D" id="3.30.160.390">
    <property type="entry name" value="Integrase, DNA-binding domain"/>
    <property type="match status" value="1"/>
</dbReference>
<dbReference type="InterPro" id="IPR044068">
    <property type="entry name" value="CB"/>
</dbReference>
<dbReference type="InterPro" id="IPR050808">
    <property type="entry name" value="Phage_Integrase"/>
</dbReference>
<dbReference type="Pfam" id="PF00589">
    <property type="entry name" value="Phage_integrase"/>
    <property type="match status" value="1"/>
</dbReference>
<dbReference type="InterPro" id="IPR013762">
    <property type="entry name" value="Integrase-like_cat_sf"/>
</dbReference>
<name>A0A6S4TNY3_AERCA</name>
<dbReference type="PANTHER" id="PTHR30629:SF2">
    <property type="entry name" value="PROPHAGE INTEGRASE INTS-RELATED"/>
    <property type="match status" value="1"/>
</dbReference>
<dbReference type="PANTHER" id="PTHR30629">
    <property type="entry name" value="PROPHAGE INTEGRASE"/>
    <property type="match status" value="1"/>
</dbReference>
<dbReference type="SUPFAM" id="SSF56349">
    <property type="entry name" value="DNA breaking-rejoining enzymes"/>
    <property type="match status" value="1"/>
</dbReference>
<keyword evidence="3 5" id="KW-0238">DNA-binding</keyword>
<evidence type="ECO:0000313" key="9">
    <source>
        <dbReference type="Proteomes" id="UP000515756"/>
    </source>
</evidence>
<dbReference type="PROSITE" id="PS51898">
    <property type="entry name" value="TYR_RECOMBINASE"/>
    <property type="match status" value="1"/>
</dbReference>
<evidence type="ECO:0000259" key="7">
    <source>
        <dbReference type="PROSITE" id="PS51900"/>
    </source>
</evidence>
<comment type="similarity">
    <text evidence="1">Belongs to the 'phage' integrase family.</text>
</comment>
<dbReference type="RefSeq" id="WP_182935735.1">
    <property type="nucleotide sequence ID" value="NZ_AP021927.1"/>
</dbReference>
<sequence length="408" mass="46491">MSDLPSRFRFTQKAIEALPPNPSDAKSTEAEYSDTQISGLKCLVGKGEGSKKFMLRYLWHGRKRAIAIGRFPEVDLNTAREIATDYKRLLSQGIDPKQMKEDKRQELTLHELFHRHYLPYAQHHKRSWLKDEQRFRDHLQPALGARLLSEINLEQGQALQTTLMSQCKPATNNRITTLLKAILTWSVRMGYLEQHPLVYLKTLSENNQRTRFLDKAEIRRLFMAADADENRYAGQYVKLLLLTGLRKDELRLARWEHLDREHQTLFIPHTKNGKSRILHLNHLAMQVLQDTPEILGNPYLFPGLKMGQPLNNVTKPFNRMLKRAQIGGPVCIHTCRHSVAALIVSSGGTLYDVQAQLGHSSSQSSQRYAHLHASRLRHTSAQVANCVEQALLLPSAIKGEPLGLQQAG</sequence>
<dbReference type="Gene3D" id="1.10.150.130">
    <property type="match status" value="1"/>
</dbReference>
<dbReference type="GO" id="GO:0015074">
    <property type="term" value="P:DNA integration"/>
    <property type="evidence" value="ECO:0007669"/>
    <property type="project" value="UniProtKB-KW"/>
</dbReference>
<dbReference type="AlphaFoldDB" id="A0A6S4TNY3"/>
<keyword evidence="2" id="KW-0229">DNA integration</keyword>
<feature type="domain" description="Tyr recombinase" evidence="6">
    <location>
        <begin position="208"/>
        <end position="381"/>
    </location>
</feature>
<proteinExistence type="inferred from homology"/>
<dbReference type="GO" id="GO:0003677">
    <property type="term" value="F:DNA binding"/>
    <property type="evidence" value="ECO:0007669"/>
    <property type="project" value="UniProtKB-UniRule"/>
</dbReference>
<evidence type="ECO:0000256" key="3">
    <source>
        <dbReference type="ARBA" id="ARBA00023125"/>
    </source>
</evidence>
<protein>
    <submittedName>
        <fullName evidence="8">Integrase</fullName>
    </submittedName>
</protein>
<feature type="domain" description="Core-binding (CB)" evidence="7">
    <location>
        <begin position="107"/>
        <end position="187"/>
    </location>
</feature>
<dbReference type="InterPro" id="IPR038488">
    <property type="entry name" value="Integrase_DNA-bd_sf"/>
</dbReference>